<dbReference type="Proteomes" id="UP000670092">
    <property type="component" value="Unassembled WGS sequence"/>
</dbReference>
<dbReference type="EMBL" id="JAEVHI010000003">
    <property type="protein sequence ID" value="KAG5295508.1"/>
    <property type="molecule type" value="Genomic_DNA"/>
</dbReference>
<sequence length="258" mass="29721">MGYGNFRSNGQFTRCHLEFLYLTPSHLKQHLLRDHDGHDTARPPKPLLLYTIAIVEKWFLNRNAIMPSNFPTPLLPHQSSLEELVVYAQPHQHISLQHPTGDVMKTMRGFAALKRLGLPAWWMVHPSSKHRERQVTGASYSAKIVEILPPKLEILQVQLEEIRLHCQVPFEHISRTENVIEYYGILLRWLGEIAAWKQDYVQSLREVIVWSSGPKLPHEDRMLHESGVKDAFLEQGVSIIFIVCHPDSPMLFGINTGF</sequence>
<reference evidence="1 2" key="1">
    <citation type="submission" date="2021-01" db="EMBL/GenBank/DDBJ databases">
        <title>Chromosome-level genome assembly of a human fungal pathogen reveals clustering of transcriptionally co-regulated genes.</title>
        <authorList>
            <person name="Voorhies M."/>
            <person name="Cohen S."/>
            <person name="Shea T.P."/>
            <person name="Petrus S."/>
            <person name="Munoz J.F."/>
            <person name="Poplawski S."/>
            <person name="Goldman W.E."/>
            <person name="Michael T."/>
            <person name="Cuomo C.A."/>
            <person name="Sil A."/>
            <person name="Beyhan S."/>
        </authorList>
    </citation>
    <scope>NUCLEOTIDE SEQUENCE [LARGE SCALE GENOMIC DNA]</scope>
    <source>
        <strain evidence="1 2">G184AR</strain>
    </source>
</reference>
<proteinExistence type="predicted"/>
<accession>A0A8H7YSM4</accession>
<evidence type="ECO:0000313" key="2">
    <source>
        <dbReference type="Proteomes" id="UP000670092"/>
    </source>
</evidence>
<organism evidence="1 2">
    <name type="scientific">Ajellomyces capsulatus</name>
    <name type="common">Darling's disease fungus</name>
    <name type="synonym">Histoplasma capsulatum</name>
    <dbReference type="NCBI Taxonomy" id="5037"/>
    <lineage>
        <taxon>Eukaryota</taxon>
        <taxon>Fungi</taxon>
        <taxon>Dikarya</taxon>
        <taxon>Ascomycota</taxon>
        <taxon>Pezizomycotina</taxon>
        <taxon>Eurotiomycetes</taxon>
        <taxon>Eurotiomycetidae</taxon>
        <taxon>Onygenales</taxon>
        <taxon>Ajellomycetaceae</taxon>
        <taxon>Histoplasma</taxon>
    </lineage>
</organism>
<dbReference type="VEuPathDB" id="FungiDB:I7I52_05793"/>
<dbReference type="OrthoDB" id="4540494at2759"/>
<evidence type="ECO:0000313" key="1">
    <source>
        <dbReference type="EMBL" id="KAG5295508.1"/>
    </source>
</evidence>
<comment type="caution">
    <text evidence="1">The sequence shown here is derived from an EMBL/GenBank/DDBJ whole genome shotgun (WGS) entry which is preliminary data.</text>
</comment>
<name>A0A8H7YSM4_AJECA</name>
<gene>
    <name evidence="1" type="ORF">I7I52_05793</name>
</gene>
<protein>
    <submittedName>
        <fullName evidence="1">Uncharacterized protein</fullName>
    </submittedName>
</protein>
<dbReference type="AlphaFoldDB" id="A0A8H7YSM4"/>